<feature type="transmembrane region" description="Helical" evidence="2">
    <location>
        <begin position="187"/>
        <end position="209"/>
    </location>
</feature>
<protein>
    <recommendedName>
        <fullName evidence="5">YfhO family protein</fullName>
    </recommendedName>
</protein>
<feature type="transmembrane region" description="Helical" evidence="2">
    <location>
        <begin position="435"/>
        <end position="454"/>
    </location>
</feature>
<feature type="transmembrane region" description="Helical" evidence="2">
    <location>
        <begin position="265"/>
        <end position="285"/>
    </location>
</feature>
<feature type="transmembrane region" description="Helical" evidence="2">
    <location>
        <begin position="767"/>
        <end position="786"/>
    </location>
</feature>
<feature type="transmembrane region" description="Helical" evidence="2">
    <location>
        <begin position="358"/>
        <end position="378"/>
    </location>
</feature>
<feature type="transmembrane region" description="Helical" evidence="2">
    <location>
        <begin position="51"/>
        <end position="73"/>
    </location>
</feature>
<reference evidence="3 4" key="1">
    <citation type="submission" date="2019-02" db="EMBL/GenBank/DDBJ databases">
        <title>Sequencing the genomes of 1000 actinobacteria strains.</title>
        <authorList>
            <person name="Klenk H.-P."/>
        </authorList>
    </citation>
    <scope>NUCLEOTIDE SEQUENCE [LARGE SCALE GENOMIC DNA]</scope>
    <source>
        <strain evidence="3 4">DSM 44509</strain>
    </source>
</reference>
<dbReference type="Proteomes" id="UP000292507">
    <property type="component" value="Unassembled WGS sequence"/>
</dbReference>
<feature type="transmembrane region" description="Helical" evidence="2">
    <location>
        <begin position="384"/>
        <end position="404"/>
    </location>
</feature>
<feature type="transmembrane region" description="Helical" evidence="2">
    <location>
        <begin position="328"/>
        <end position="346"/>
    </location>
</feature>
<dbReference type="EMBL" id="SHKV01000001">
    <property type="protein sequence ID" value="RZU33035.1"/>
    <property type="molecule type" value="Genomic_DNA"/>
</dbReference>
<gene>
    <name evidence="3" type="ORF">BKA19_2750</name>
</gene>
<organism evidence="3 4">
    <name type="scientific">Blastococcus saxobsidens</name>
    <dbReference type="NCBI Taxonomy" id="138336"/>
    <lineage>
        <taxon>Bacteria</taxon>
        <taxon>Bacillati</taxon>
        <taxon>Actinomycetota</taxon>
        <taxon>Actinomycetes</taxon>
        <taxon>Geodermatophilales</taxon>
        <taxon>Geodermatophilaceae</taxon>
        <taxon>Blastococcus</taxon>
    </lineage>
</organism>
<sequence length="795" mass="84959">MNLTTEPDTGARHPAAPTVGGRVPHPRGLGGRTLRPLPLVSRRSWQRRRPALRAFGAYLGVQVALLAVLRVLVPRFFWIDDAQIQFTPMSWWLGRRMAEGSLPLLDPDQGMAGNLTADMQYGVLDVIRWPFLLWAGAQDDLQHVATVHAWLAVLALGASTVGVLLAHRVRPVLAVATALGAATSGFLLWWGSAWAPLMWSVAALVWLWAGLSSRRWYGLVGVGLATAAVVCSGNPYILPLVPVLVGFHGYERWRASGRAVLRDRWTAATVVALGAGAALSVPTLVNALDVAQWMWRPSGPDVIGSAGGGVNLLDMVVGGTTTLGGGSVPTLSTAVIALPLLAMVDWRRAVRGRGVPTAGALWVVSLLLVQMPTFLLGFRMPWRLLAVVQVSVALLAVLAFTAAMRLDRRRFVLAGGLLLLQFLVAMMRAPLLWKWHALAAVLAAAALVAVVLLVRPEAVTAAAARRGWAIRPALQRRIRPVAAVAVVLACAAPLVVQLGMGAAIQERQMAFVPGTLDVPVYRPNTTGYDVGTTIDEFRDNAWATDTSVTVYSFGVLGDPDDRGWTSGVLGGNANLPADLRVGYGSLAVWQRGVQEHVKLDYQSGLRFDQPGIMAAPEGADVPWVDLLSGNRVLLGGLGQVPQEVAQYFRQNWDLVGVRDGWREYVRNEPLPGRISAISGDDVVVTDAAPNDGVARLGEPVEAYTVSTGDEGGELIFRTPYWNGFRATLDGRPVPVSAFAGSVLRIELPAGVSSGELEVSFQPIGARLLPVAVGVAAALLLLAVLVGRARRPDARD</sequence>
<feature type="transmembrane region" description="Helical" evidence="2">
    <location>
        <begin position="147"/>
        <end position="166"/>
    </location>
</feature>
<evidence type="ECO:0000256" key="1">
    <source>
        <dbReference type="SAM" id="MobiDB-lite"/>
    </source>
</evidence>
<feature type="transmembrane region" description="Helical" evidence="2">
    <location>
        <begin position="215"/>
        <end position="245"/>
    </location>
</feature>
<keyword evidence="2" id="KW-0812">Transmembrane</keyword>
<comment type="caution">
    <text evidence="3">The sequence shown here is derived from an EMBL/GenBank/DDBJ whole genome shotgun (WGS) entry which is preliminary data.</text>
</comment>
<keyword evidence="2" id="KW-1133">Transmembrane helix</keyword>
<evidence type="ECO:0008006" key="5">
    <source>
        <dbReference type="Google" id="ProtNLM"/>
    </source>
</evidence>
<evidence type="ECO:0000313" key="3">
    <source>
        <dbReference type="EMBL" id="RZU33035.1"/>
    </source>
</evidence>
<name>A0A4Q7YAC5_9ACTN</name>
<evidence type="ECO:0000256" key="2">
    <source>
        <dbReference type="SAM" id="Phobius"/>
    </source>
</evidence>
<feature type="transmembrane region" description="Helical" evidence="2">
    <location>
        <begin position="411"/>
        <end position="429"/>
    </location>
</feature>
<keyword evidence="2" id="KW-0472">Membrane</keyword>
<dbReference type="AlphaFoldDB" id="A0A4Q7YAC5"/>
<feature type="transmembrane region" description="Helical" evidence="2">
    <location>
        <begin position="481"/>
        <end position="504"/>
    </location>
</feature>
<keyword evidence="4" id="KW-1185">Reference proteome</keyword>
<feature type="region of interest" description="Disordered" evidence="1">
    <location>
        <begin position="1"/>
        <end position="35"/>
    </location>
</feature>
<accession>A0A4Q7YAC5</accession>
<proteinExistence type="predicted"/>
<dbReference type="RefSeq" id="WP_104530245.1">
    <property type="nucleotide sequence ID" value="NZ_POQT01000045.1"/>
</dbReference>
<dbReference type="OrthoDB" id="3752109at2"/>
<evidence type="ECO:0000313" key="4">
    <source>
        <dbReference type="Proteomes" id="UP000292507"/>
    </source>
</evidence>